<keyword evidence="6" id="KW-1133">Transmembrane helix</keyword>
<keyword evidence="10" id="KW-1185">Reference proteome</keyword>
<keyword evidence="3" id="KW-0812">Transmembrane</keyword>
<dbReference type="Gene3D" id="3.80.10.10">
    <property type="entry name" value="Ribonuclease Inhibitor"/>
    <property type="match status" value="1"/>
</dbReference>
<dbReference type="Pfam" id="PF13855">
    <property type="entry name" value="LRR_8"/>
    <property type="match status" value="1"/>
</dbReference>
<keyword evidence="7" id="KW-0472">Membrane</keyword>
<name>A0A6J8AZ65_MYTCO</name>
<dbReference type="PANTHER" id="PTHR24365:SF541">
    <property type="entry name" value="PROTEIN TOLL-RELATED"/>
    <property type="match status" value="1"/>
</dbReference>
<keyword evidence="4" id="KW-0732">Signal</keyword>
<evidence type="ECO:0000256" key="2">
    <source>
        <dbReference type="ARBA" id="ARBA00022614"/>
    </source>
</evidence>
<dbReference type="GO" id="GO:0038023">
    <property type="term" value="F:signaling receptor activity"/>
    <property type="evidence" value="ECO:0007669"/>
    <property type="project" value="TreeGrafter"/>
</dbReference>
<protein>
    <submittedName>
        <fullName evidence="9">Uncharacterized protein</fullName>
    </submittedName>
</protein>
<gene>
    <name evidence="9" type="ORF">MCOR_12822</name>
</gene>
<evidence type="ECO:0000256" key="1">
    <source>
        <dbReference type="ARBA" id="ARBA00004167"/>
    </source>
</evidence>
<comment type="subcellular location">
    <subcellularLocation>
        <location evidence="1">Membrane</location>
        <topology evidence="1">Single-pass membrane protein</topology>
    </subcellularLocation>
</comment>
<dbReference type="SMART" id="SM00369">
    <property type="entry name" value="LRR_TYP"/>
    <property type="match status" value="2"/>
</dbReference>
<dbReference type="Proteomes" id="UP000507470">
    <property type="component" value="Unassembled WGS sequence"/>
</dbReference>
<accession>A0A6J8AZ65</accession>
<dbReference type="SUPFAM" id="SSF52058">
    <property type="entry name" value="L domain-like"/>
    <property type="match status" value="1"/>
</dbReference>
<evidence type="ECO:0000256" key="8">
    <source>
        <dbReference type="ARBA" id="ARBA00023180"/>
    </source>
</evidence>
<dbReference type="EMBL" id="CACVKT020002176">
    <property type="protein sequence ID" value="CAC5376066.1"/>
    <property type="molecule type" value="Genomic_DNA"/>
</dbReference>
<evidence type="ECO:0000313" key="10">
    <source>
        <dbReference type="Proteomes" id="UP000507470"/>
    </source>
</evidence>
<keyword evidence="8" id="KW-0325">Glycoprotein</keyword>
<evidence type="ECO:0000256" key="4">
    <source>
        <dbReference type="ARBA" id="ARBA00022729"/>
    </source>
</evidence>
<dbReference type="AlphaFoldDB" id="A0A6J8AZ65"/>
<sequence>MIDESKFTIYLPANLTFLRVSHYMTSYIQTGQKIFVANVTNLRYLDFSYWQIKQFPEIYSATSFNVKYMDISALNASILIHETSIPVFQNVQTAILKNVMLGLTIGKNGIVFQLFPAVEKLDISYNNLWYLDEDAFDKNSNLSNVNIAHNLLPAIPTAVIDLPHLSKLDISYNRLQTINKTFRDWMDEKSSEGIFYFAIEGNSLKCSCDTSDFIRWLFSTKVVFYRVNKNFSCTLTNRSESNTVVVNR</sequence>
<dbReference type="GO" id="GO:0007165">
    <property type="term" value="P:signal transduction"/>
    <property type="evidence" value="ECO:0007669"/>
    <property type="project" value="TreeGrafter"/>
</dbReference>
<dbReference type="OrthoDB" id="6156597at2759"/>
<evidence type="ECO:0000256" key="5">
    <source>
        <dbReference type="ARBA" id="ARBA00022737"/>
    </source>
</evidence>
<dbReference type="InterPro" id="IPR032675">
    <property type="entry name" value="LRR_dom_sf"/>
</dbReference>
<evidence type="ECO:0000256" key="6">
    <source>
        <dbReference type="ARBA" id="ARBA00022989"/>
    </source>
</evidence>
<evidence type="ECO:0000313" key="9">
    <source>
        <dbReference type="EMBL" id="CAC5376066.1"/>
    </source>
</evidence>
<evidence type="ECO:0000256" key="7">
    <source>
        <dbReference type="ARBA" id="ARBA00023136"/>
    </source>
</evidence>
<organism evidence="9 10">
    <name type="scientific">Mytilus coruscus</name>
    <name type="common">Sea mussel</name>
    <dbReference type="NCBI Taxonomy" id="42192"/>
    <lineage>
        <taxon>Eukaryota</taxon>
        <taxon>Metazoa</taxon>
        <taxon>Spiralia</taxon>
        <taxon>Lophotrochozoa</taxon>
        <taxon>Mollusca</taxon>
        <taxon>Bivalvia</taxon>
        <taxon>Autobranchia</taxon>
        <taxon>Pteriomorphia</taxon>
        <taxon>Mytilida</taxon>
        <taxon>Mytiloidea</taxon>
        <taxon>Mytilidae</taxon>
        <taxon>Mytilinae</taxon>
        <taxon>Mytilus</taxon>
    </lineage>
</organism>
<proteinExistence type="predicted"/>
<evidence type="ECO:0000256" key="3">
    <source>
        <dbReference type="ARBA" id="ARBA00022692"/>
    </source>
</evidence>
<dbReference type="InterPro" id="IPR001611">
    <property type="entry name" value="Leu-rich_rpt"/>
</dbReference>
<dbReference type="PANTHER" id="PTHR24365">
    <property type="entry name" value="TOLL-LIKE RECEPTOR"/>
    <property type="match status" value="1"/>
</dbReference>
<keyword evidence="5" id="KW-0677">Repeat</keyword>
<reference evidence="9 10" key="1">
    <citation type="submission" date="2020-06" db="EMBL/GenBank/DDBJ databases">
        <authorList>
            <person name="Li R."/>
            <person name="Bekaert M."/>
        </authorList>
    </citation>
    <scope>NUCLEOTIDE SEQUENCE [LARGE SCALE GENOMIC DNA]</scope>
    <source>
        <strain evidence="10">wild</strain>
    </source>
</reference>
<dbReference type="GO" id="GO:0005886">
    <property type="term" value="C:plasma membrane"/>
    <property type="evidence" value="ECO:0007669"/>
    <property type="project" value="TreeGrafter"/>
</dbReference>
<keyword evidence="2" id="KW-0433">Leucine-rich repeat</keyword>
<dbReference type="InterPro" id="IPR003591">
    <property type="entry name" value="Leu-rich_rpt_typical-subtyp"/>
</dbReference>